<protein>
    <submittedName>
        <fullName evidence="3">Uncharacterized protein</fullName>
    </submittedName>
</protein>
<evidence type="ECO:0000313" key="4">
    <source>
        <dbReference type="Proteomes" id="UP000076842"/>
    </source>
</evidence>
<evidence type="ECO:0000256" key="1">
    <source>
        <dbReference type="SAM" id="Coils"/>
    </source>
</evidence>
<feature type="region of interest" description="Disordered" evidence="2">
    <location>
        <begin position="483"/>
        <end position="507"/>
    </location>
</feature>
<evidence type="ECO:0000313" key="3">
    <source>
        <dbReference type="EMBL" id="KZT55437.1"/>
    </source>
</evidence>
<name>A0A165ESD6_9BASI</name>
<feature type="coiled-coil region" evidence="1">
    <location>
        <begin position="724"/>
        <end position="785"/>
    </location>
</feature>
<feature type="region of interest" description="Disordered" evidence="2">
    <location>
        <begin position="1"/>
        <end position="113"/>
    </location>
</feature>
<gene>
    <name evidence="3" type="ORF">CALCODRAFT_484809</name>
</gene>
<organism evidence="3 4">
    <name type="scientific">Calocera cornea HHB12733</name>
    <dbReference type="NCBI Taxonomy" id="1353952"/>
    <lineage>
        <taxon>Eukaryota</taxon>
        <taxon>Fungi</taxon>
        <taxon>Dikarya</taxon>
        <taxon>Basidiomycota</taxon>
        <taxon>Agaricomycotina</taxon>
        <taxon>Dacrymycetes</taxon>
        <taxon>Dacrymycetales</taxon>
        <taxon>Dacrymycetaceae</taxon>
        <taxon>Calocera</taxon>
    </lineage>
</organism>
<feature type="compositionally biased region" description="Basic residues" evidence="2">
    <location>
        <begin position="29"/>
        <end position="38"/>
    </location>
</feature>
<dbReference type="EMBL" id="KV423995">
    <property type="protein sequence ID" value="KZT55437.1"/>
    <property type="molecule type" value="Genomic_DNA"/>
</dbReference>
<accession>A0A165ESD6</accession>
<dbReference type="InParanoid" id="A0A165ESD6"/>
<proteinExistence type="predicted"/>
<reference evidence="3 4" key="1">
    <citation type="journal article" date="2016" name="Mol. Biol. Evol.">
        <title>Comparative Genomics of Early-Diverging Mushroom-Forming Fungi Provides Insights into the Origins of Lignocellulose Decay Capabilities.</title>
        <authorList>
            <person name="Nagy L.G."/>
            <person name="Riley R."/>
            <person name="Tritt A."/>
            <person name="Adam C."/>
            <person name="Daum C."/>
            <person name="Floudas D."/>
            <person name="Sun H."/>
            <person name="Yadav J.S."/>
            <person name="Pangilinan J."/>
            <person name="Larsson K.H."/>
            <person name="Matsuura K."/>
            <person name="Barry K."/>
            <person name="Labutti K."/>
            <person name="Kuo R."/>
            <person name="Ohm R.A."/>
            <person name="Bhattacharya S.S."/>
            <person name="Shirouzu T."/>
            <person name="Yoshinaga Y."/>
            <person name="Martin F.M."/>
            <person name="Grigoriev I.V."/>
            <person name="Hibbett D.S."/>
        </authorList>
    </citation>
    <scope>NUCLEOTIDE SEQUENCE [LARGE SCALE GENOMIC DNA]</scope>
    <source>
        <strain evidence="3 4">HHB12733</strain>
    </source>
</reference>
<evidence type="ECO:0000256" key="2">
    <source>
        <dbReference type="SAM" id="MobiDB-lite"/>
    </source>
</evidence>
<keyword evidence="1" id="KW-0175">Coiled coil</keyword>
<dbReference type="AlphaFoldDB" id="A0A165ESD6"/>
<dbReference type="OrthoDB" id="10497690at2759"/>
<keyword evidence="4" id="KW-1185">Reference proteome</keyword>
<sequence length="791" mass="88057">MRVPFLTGPVSAPTTSTPSRSNTPVPPNPRRRHVHSRHNSVTGPREMDQPMVDPDASAIGADDRSRIITSQSEAGDPSVHAGRNRNPLPPPTPQSSLSAADGRNSRSSDDDEEMQIEGEFYAASAIAASDISRLRVTETVRPPRSVVSSVPPAMQVDPISRAVIRTEASAPTQPFPMGPPPEAEQAELADFEWDDPLHDDDLLQAQAAADARGVGERAEAYPWPVEHHVINWSAYMHNTQRVLEKFPEYPSVPSHVYKQSWKWAQDRKRALQAPREIVGCHRDKNHMHGQAVHAWQMKGAVPRRNLFAKIYLPALLDHTEFGDRVIGSFVQATFVAKIDDGPDRPPVVQAHFTRLIQNNEGMKRIGNQMAIAFKRGIADIAHDNLTNYKRLEEVNEERKALRKTPLENLTEPPIIPMREFMNHANAQEVRETSLVPPDIAVRVGVKAYRRLDDPDLYTVGPAPATTSAGPHQAHDHEPVHEPVRVHVPSPSTPVTRVFEEEPPEDSPYDVGRDLQTAMVAFFEEQNLKPPSSREALARRQGPDGPALSTFLPLEPPTPMSAMSINNTLLASSDTILAVGRPIDTALKSMTSTFTILTHESPVITAAIKTLSDIHDLERENELLQQYHTFAKHDQDGEFDPLVARTEHMRQELVDVEERKAFYLPPFDTTWAKVNKARQLYTTLHASNDSVNITPGGAVLLQYALRIFAVQMDTLRSQLAAGSDVQALHHRLDEVKQENENLRAALAVDDALYNRVHAVMEAERALRVAKQELEELQQAHDARLSELAVYTA</sequence>
<feature type="compositionally biased region" description="Low complexity" evidence="2">
    <location>
        <begin position="14"/>
        <end position="23"/>
    </location>
</feature>
<dbReference type="Proteomes" id="UP000076842">
    <property type="component" value="Unassembled WGS sequence"/>
</dbReference>